<feature type="region of interest" description="Disordered" evidence="1">
    <location>
        <begin position="1"/>
        <end position="90"/>
    </location>
</feature>
<organism evidence="2 3">
    <name type="scientific">Cucurbitaria berberidis CBS 394.84</name>
    <dbReference type="NCBI Taxonomy" id="1168544"/>
    <lineage>
        <taxon>Eukaryota</taxon>
        <taxon>Fungi</taxon>
        <taxon>Dikarya</taxon>
        <taxon>Ascomycota</taxon>
        <taxon>Pezizomycotina</taxon>
        <taxon>Dothideomycetes</taxon>
        <taxon>Pleosporomycetidae</taxon>
        <taxon>Pleosporales</taxon>
        <taxon>Pleosporineae</taxon>
        <taxon>Cucurbitariaceae</taxon>
        <taxon>Cucurbitaria</taxon>
    </lineage>
</organism>
<keyword evidence="3" id="KW-1185">Reference proteome</keyword>
<feature type="compositionally biased region" description="Polar residues" evidence="1">
    <location>
        <begin position="1"/>
        <end position="10"/>
    </location>
</feature>
<dbReference type="GeneID" id="63856020"/>
<comment type="caution">
    <text evidence="2">The sequence shown here is derived from an EMBL/GenBank/DDBJ whole genome shotgun (WGS) entry which is preliminary data.</text>
</comment>
<evidence type="ECO:0000313" key="2">
    <source>
        <dbReference type="EMBL" id="KAF1849168.1"/>
    </source>
</evidence>
<evidence type="ECO:0000256" key="1">
    <source>
        <dbReference type="SAM" id="MobiDB-lite"/>
    </source>
</evidence>
<proteinExistence type="predicted"/>
<reference evidence="2" key="1">
    <citation type="submission" date="2020-01" db="EMBL/GenBank/DDBJ databases">
        <authorList>
            <consortium name="DOE Joint Genome Institute"/>
            <person name="Haridas S."/>
            <person name="Albert R."/>
            <person name="Binder M."/>
            <person name="Bloem J."/>
            <person name="Labutti K."/>
            <person name="Salamov A."/>
            <person name="Andreopoulos B."/>
            <person name="Baker S.E."/>
            <person name="Barry K."/>
            <person name="Bills G."/>
            <person name="Bluhm B.H."/>
            <person name="Cannon C."/>
            <person name="Castanera R."/>
            <person name="Culley D.E."/>
            <person name="Daum C."/>
            <person name="Ezra D."/>
            <person name="Gonzalez J.B."/>
            <person name="Henrissat B."/>
            <person name="Kuo A."/>
            <person name="Liang C."/>
            <person name="Lipzen A."/>
            <person name="Lutzoni F."/>
            <person name="Magnuson J."/>
            <person name="Mondo S."/>
            <person name="Nolan M."/>
            <person name="Ohm R."/>
            <person name="Pangilinan J."/>
            <person name="Park H.-J."/>
            <person name="Ramirez L."/>
            <person name="Alfaro M."/>
            <person name="Sun H."/>
            <person name="Tritt A."/>
            <person name="Yoshinaga Y."/>
            <person name="Zwiers L.-H."/>
            <person name="Turgeon B.G."/>
            <person name="Goodwin S.B."/>
            <person name="Spatafora J.W."/>
            <person name="Crous P.W."/>
            <person name="Grigoriev I.V."/>
        </authorList>
    </citation>
    <scope>NUCLEOTIDE SEQUENCE</scope>
    <source>
        <strain evidence="2">CBS 394.84</strain>
    </source>
</reference>
<evidence type="ECO:0000313" key="3">
    <source>
        <dbReference type="Proteomes" id="UP000800039"/>
    </source>
</evidence>
<sequence>MPQTRAQAASASACVRPARRQHRRCLKEVRIPAPNPHTSPSINKEKEEQEKSAANTSSPQIPNMRKRKLEDNTGRTQHNPTKTTPVQVSEQAHLLASSNTPLKSNTNNNAPLQLAAVRTVFNAALQTPASPPTLQHAEILSALQFSIEDYITNMHHPDWQPRPNALAYAPNVVFQVLTELHRIAIRAATTTRECEQGVEGVELGVEALAHALLWGGRMLRGAGEQWGEGGTEMHMAVYGFVEQVVEVGESRRGR</sequence>
<dbReference type="AlphaFoldDB" id="A0A9P4GMJ7"/>
<protein>
    <submittedName>
        <fullName evidence="2">Uncharacterized protein</fullName>
    </submittedName>
</protein>
<dbReference type="RefSeq" id="XP_040791731.1">
    <property type="nucleotide sequence ID" value="XM_040938763.1"/>
</dbReference>
<dbReference type="EMBL" id="ML976615">
    <property type="protein sequence ID" value="KAF1849168.1"/>
    <property type="molecule type" value="Genomic_DNA"/>
</dbReference>
<feature type="compositionally biased region" description="Polar residues" evidence="1">
    <location>
        <begin position="74"/>
        <end position="90"/>
    </location>
</feature>
<name>A0A9P4GMJ7_9PLEO</name>
<accession>A0A9P4GMJ7</accession>
<feature type="compositionally biased region" description="Polar residues" evidence="1">
    <location>
        <begin position="52"/>
        <end position="61"/>
    </location>
</feature>
<gene>
    <name evidence="2" type="ORF">K460DRAFT_86561</name>
</gene>
<dbReference type="Proteomes" id="UP000800039">
    <property type="component" value="Unassembled WGS sequence"/>
</dbReference>